<name>A0ABN8MNJ0_9CNID</name>
<comment type="caution">
    <text evidence="8">The sequence shown here is derived from an EMBL/GenBank/DDBJ whole genome shotgun (WGS) entry which is preliminary data.</text>
</comment>
<evidence type="ECO:0000256" key="6">
    <source>
        <dbReference type="SAM" id="SignalP"/>
    </source>
</evidence>
<evidence type="ECO:0000256" key="5">
    <source>
        <dbReference type="SAM" id="MobiDB-lite"/>
    </source>
</evidence>
<dbReference type="InterPro" id="IPR036869">
    <property type="entry name" value="J_dom_sf"/>
</dbReference>
<keyword evidence="3" id="KW-0256">Endoplasmic reticulum</keyword>
<organism evidence="8 9">
    <name type="scientific">Porites evermanni</name>
    <dbReference type="NCBI Taxonomy" id="104178"/>
    <lineage>
        <taxon>Eukaryota</taxon>
        <taxon>Metazoa</taxon>
        <taxon>Cnidaria</taxon>
        <taxon>Anthozoa</taxon>
        <taxon>Hexacorallia</taxon>
        <taxon>Scleractinia</taxon>
        <taxon>Fungiina</taxon>
        <taxon>Poritidae</taxon>
        <taxon>Porites</taxon>
    </lineage>
</organism>
<dbReference type="CDD" id="cd06257">
    <property type="entry name" value="DnaJ"/>
    <property type="match status" value="1"/>
</dbReference>
<dbReference type="SUPFAM" id="SSF46565">
    <property type="entry name" value="Chaperone J-domain"/>
    <property type="match status" value="1"/>
</dbReference>
<dbReference type="PANTHER" id="PTHR44140">
    <property type="entry name" value="LD25575P"/>
    <property type="match status" value="1"/>
</dbReference>
<dbReference type="Proteomes" id="UP001159427">
    <property type="component" value="Unassembled WGS sequence"/>
</dbReference>
<sequence>MCTLSQLFSSLHLIFFSLELKIIGESFQCVRFDVWGFLSDLFRKVWNYEGIKMMTCLRILAGVSSKLSASEIENHLEQGKQLLSLGQLSDALVHYHAAVEGDPDNFLTYFKRATVFLAMGRSKAALPDLDRVLELKPDFFQARLQRGNVLLKQGKLDEAHIDYEAVLRKSPDNPEALQQLSIIEPIKRDVIEARDAMNMGDYPRAIEFLGKAIEIAPWDPDLRMMRADCHKQMGDYISAISDIKPTTKLISDNTGAYLQLSELHYDMGELEDALREIRECLKLDPDHKECFPFYKKMKKLNKQMTTAQDLINRGEYEEALSKLKQALKTESRIPSLAGTLRRQMCHCHLKLQNPNDAIRQCNEALKLDENDVDALCDRAEANILNEQYDEAVNDYQKAKNINEHLHKVQEGLERALRLQKQSKKRDYYKILGLKRTATKREIMKSYRKLAVQWHPDHYEGDDKKKAEKMFIDIAAAKEVLSDPEKRAKYDSGEDPLDPEAQQGGGNPWQHGGFPFGEGFQFKFHFN</sequence>
<keyword evidence="2 6" id="KW-0732">Signal</keyword>
<proteinExistence type="predicted"/>
<dbReference type="PROSITE" id="PS50293">
    <property type="entry name" value="TPR_REGION"/>
    <property type="match status" value="1"/>
</dbReference>
<feature type="domain" description="J" evidence="7">
    <location>
        <begin position="426"/>
        <end position="493"/>
    </location>
</feature>
<protein>
    <recommendedName>
        <fullName evidence="7">J domain-containing protein</fullName>
    </recommendedName>
</protein>
<evidence type="ECO:0000256" key="4">
    <source>
        <dbReference type="PROSITE-ProRule" id="PRU00339"/>
    </source>
</evidence>
<dbReference type="Gene3D" id="1.10.287.110">
    <property type="entry name" value="DnaJ domain"/>
    <property type="match status" value="1"/>
</dbReference>
<dbReference type="PRINTS" id="PR00625">
    <property type="entry name" value="JDOMAIN"/>
</dbReference>
<evidence type="ECO:0000256" key="3">
    <source>
        <dbReference type="ARBA" id="ARBA00022824"/>
    </source>
</evidence>
<reference evidence="8 9" key="1">
    <citation type="submission" date="2022-05" db="EMBL/GenBank/DDBJ databases">
        <authorList>
            <consortium name="Genoscope - CEA"/>
            <person name="William W."/>
        </authorList>
    </citation>
    <scope>NUCLEOTIDE SEQUENCE [LARGE SCALE GENOMIC DNA]</scope>
</reference>
<feature type="compositionally biased region" description="Basic and acidic residues" evidence="5">
    <location>
        <begin position="482"/>
        <end position="491"/>
    </location>
</feature>
<evidence type="ECO:0000313" key="9">
    <source>
        <dbReference type="Proteomes" id="UP001159427"/>
    </source>
</evidence>
<dbReference type="SUPFAM" id="SSF48452">
    <property type="entry name" value="TPR-like"/>
    <property type="match status" value="2"/>
</dbReference>
<dbReference type="SMART" id="SM00028">
    <property type="entry name" value="TPR"/>
    <property type="match status" value="7"/>
</dbReference>
<evidence type="ECO:0000259" key="7">
    <source>
        <dbReference type="PROSITE" id="PS50076"/>
    </source>
</evidence>
<feature type="region of interest" description="Disordered" evidence="5">
    <location>
        <begin position="482"/>
        <end position="511"/>
    </location>
</feature>
<dbReference type="PROSITE" id="PS50005">
    <property type="entry name" value="TPR"/>
    <property type="match status" value="4"/>
</dbReference>
<dbReference type="PROSITE" id="PS50076">
    <property type="entry name" value="DNAJ_2"/>
    <property type="match status" value="1"/>
</dbReference>
<keyword evidence="9" id="KW-1185">Reference proteome</keyword>
<dbReference type="EMBL" id="CALNXI010000583">
    <property type="protein sequence ID" value="CAH3029634.1"/>
    <property type="molecule type" value="Genomic_DNA"/>
</dbReference>
<dbReference type="Pfam" id="PF13432">
    <property type="entry name" value="TPR_16"/>
    <property type="match status" value="2"/>
</dbReference>
<dbReference type="Pfam" id="PF00226">
    <property type="entry name" value="DnaJ"/>
    <property type="match status" value="1"/>
</dbReference>
<feature type="repeat" description="TPR" evidence="4">
    <location>
        <begin position="254"/>
        <end position="287"/>
    </location>
</feature>
<feature type="chain" id="PRO_5045358875" description="J domain-containing protein" evidence="6">
    <location>
        <begin position="27"/>
        <end position="526"/>
    </location>
</feature>
<comment type="subcellular location">
    <subcellularLocation>
        <location evidence="1">Endoplasmic reticulum</location>
    </subcellularLocation>
</comment>
<evidence type="ECO:0000256" key="1">
    <source>
        <dbReference type="ARBA" id="ARBA00004240"/>
    </source>
</evidence>
<dbReference type="InterPro" id="IPR051727">
    <property type="entry name" value="DnaJ_C3_Co-chaperones"/>
</dbReference>
<dbReference type="SMART" id="SM00271">
    <property type="entry name" value="DnaJ"/>
    <property type="match status" value="1"/>
</dbReference>
<dbReference type="InterPro" id="IPR011990">
    <property type="entry name" value="TPR-like_helical_dom_sf"/>
</dbReference>
<dbReference type="InterPro" id="IPR001623">
    <property type="entry name" value="DnaJ_domain"/>
</dbReference>
<feature type="repeat" description="TPR" evidence="4">
    <location>
        <begin position="72"/>
        <end position="105"/>
    </location>
</feature>
<dbReference type="Pfam" id="PF12895">
    <property type="entry name" value="ANAPC3"/>
    <property type="match status" value="1"/>
</dbReference>
<dbReference type="PANTHER" id="PTHR44140:SF2">
    <property type="entry name" value="LD25575P"/>
    <property type="match status" value="1"/>
</dbReference>
<feature type="repeat" description="TPR" evidence="4">
    <location>
        <begin position="140"/>
        <end position="173"/>
    </location>
</feature>
<evidence type="ECO:0000256" key="2">
    <source>
        <dbReference type="ARBA" id="ARBA00022729"/>
    </source>
</evidence>
<feature type="repeat" description="TPR" evidence="4">
    <location>
        <begin position="106"/>
        <end position="139"/>
    </location>
</feature>
<keyword evidence="4" id="KW-0802">TPR repeat</keyword>
<evidence type="ECO:0000313" key="8">
    <source>
        <dbReference type="EMBL" id="CAH3029634.1"/>
    </source>
</evidence>
<dbReference type="Gene3D" id="1.25.40.10">
    <property type="entry name" value="Tetratricopeptide repeat domain"/>
    <property type="match status" value="1"/>
</dbReference>
<dbReference type="InterPro" id="IPR019734">
    <property type="entry name" value="TPR_rpt"/>
</dbReference>
<gene>
    <name evidence="8" type="ORF">PEVE_00036494</name>
</gene>
<feature type="signal peptide" evidence="6">
    <location>
        <begin position="1"/>
        <end position="26"/>
    </location>
</feature>
<accession>A0ABN8MNJ0</accession>